<evidence type="ECO:0000313" key="3">
    <source>
        <dbReference type="Proteomes" id="UP001281410"/>
    </source>
</evidence>
<proteinExistence type="predicted"/>
<gene>
    <name evidence="2" type="ORF">Dsin_003187</name>
</gene>
<dbReference type="PANTHER" id="PTHR47074:SF11">
    <property type="entry name" value="REVERSE TRANSCRIPTASE-LIKE PROTEIN"/>
    <property type="match status" value="1"/>
</dbReference>
<dbReference type="GO" id="GO:0003676">
    <property type="term" value="F:nucleic acid binding"/>
    <property type="evidence" value="ECO:0007669"/>
    <property type="project" value="InterPro"/>
</dbReference>
<evidence type="ECO:0000259" key="1">
    <source>
        <dbReference type="Pfam" id="PF13456"/>
    </source>
</evidence>
<dbReference type="EMBL" id="JANJYJ010000001">
    <property type="protein sequence ID" value="KAK3231306.1"/>
    <property type="molecule type" value="Genomic_DNA"/>
</dbReference>
<dbReference type="InterPro" id="IPR002156">
    <property type="entry name" value="RNaseH_domain"/>
</dbReference>
<accession>A0AAE0EK47</accession>
<dbReference type="PANTHER" id="PTHR47074">
    <property type="entry name" value="BNAC02G40300D PROTEIN"/>
    <property type="match status" value="1"/>
</dbReference>
<evidence type="ECO:0000313" key="2">
    <source>
        <dbReference type="EMBL" id="KAK3231306.1"/>
    </source>
</evidence>
<feature type="domain" description="RNase H type-1" evidence="1">
    <location>
        <begin position="41"/>
        <end position="95"/>
    </location>
</feature>
<keyword evidence="3" id="KW-1185">Reference proteome</keyword>
<name>A0AAE0EK47_9ROSI</name>
<dbReference type="InterPro" id="IPR052929">
    <property type="entry name" value="RNase_H-like_EbsB-rel"/>
</dbReference>
<protein>
    <recommendedName>
        <fullName evidence="1">RNase H type-1 domain-containing protein</fullName>
    </recommendedName>
</protein>
<dbReference type="CDD" id="cd06222">
    <property type="entry name" value="RNase_H_like"/>
    <property type="match status" value="1"/>
</dbReference>
<dbReference type="Pfam" id="PF13456">
    <property type="entry name" value="RVT_3"/>
    <property type="match status" value="1"/>
</dbReference>
<dbReference type="InterPro" id="IPR044730">
    <property type="entry name" value="RNase_H-like_dom_plant"/>
</dbReference>
<sequence>MSSRITPQIESLRFLQLKRPHTNVQYWTRETGKNNSFLACGCRAKASTQRIVARVSPQVAEALALLRGIQFVVDSGLMPAIVESDAKVVVDMIKLGAAPMADIGVIISDILSSD</sequence>
<dbReference type="GO" id="GO:0004523">
    <property type="term" value="F:RNA-DNA hybrid ribonuclease activity"/>
    <property type="evidence" value="ECO:0007669"/>
    <property type="project" value="InterPro"/>
</dbReference>
<reference evidence="2" key="1">
    <citation type="journal article" date="2023" name="Plant J.">
        <title>Genome sequences and population genomics provide insights into the demographic history, inbreeding, and mutation load of two 'living fossil' tree species of Dipteronia.</title>
        <authorList>
            <person name="Feng Y."/>
            <person name="Comes H.P."/>
            <person name="Chen J."/>
            <person name="Zhu S."/>
            <person name="Lu R."/>
            <person name="Zhang X."/>
            <person name="Li P."/>
            <person name="Qiu J."/>
            <person name="Olsen K.M."/>
            <person name="Qiu Y."/>
        </authorList>
    </citation>
    <scope>NUCLEOTIDE SEQUENCE</scope>
    <source>
        <strain evidence="2">NBL</strain>
    </source>
</reference>
<dbReference type="AlphaFoldDB" id="A0AAE0EK47"/>
<comment type="caution">
    <text evidence="2">The sequence shown here is derived from an EMBL/GenBank/DDBJ whole genome shotgun (WGS) entry which is preliminary data.</text>
</comment>
<organism evidence="2 3">
    <name type="scientific">Dipteronia sinensis</name>
    <dbReference type="NCBI Taxonomy" id="43782"/>
    <lineage>
        <taxon>Eukaryota</taxon>
        <taxon>Viridiplantae</taxon>
        <taxon>Streptophyta</taxon>
        <taxon>Embryophyta</taxon>
        <taxon>Tracheophyta</taxon>
        <taxon>Spermatophyta</taxon>
        <taxon>Magnoliopsida</taxon>
        <taxon>eudicotyledons</taxon>
        <taxon>Gunneridae</taxon>
        <taxon>Pentapetalae</taxon>
        <taxon>rosids</taxon>
        <taxon>malvids</taxon>
        <taxon>Sapindales</taxon>
        <taxon>Sapindaceae</taxon>
        <taxon>Hippocastanoideae</taxon>
        <taxon>Acereae</taxon>
        <taxon>Dipteronia</taxon>
    </lineage>
</organism>
<dbReference type="Proteomes" id="UP001281410">
    <property type="component" value="Unassembled WGS sequence"/>
</dbReference>